<keyword evidence="5" id="KW-1185">Reference proteome</keyword>
<dbReference type="GO" id="GO:0050821">
    <property type="term" value="P:protein stabilization"/>
    <property type="evidence" value="ECO:0007669"/>
    <property type="project" value="TreeGrafter"/>
</dbReference>
<feature type="compositionally biased region" description="Pro residues" evidence="2">
    <location>
        <begin position="249"/>
        <end position="264"/>
    </location>
</feature>
<feature type="region of interest" description="Disordered" evidence="2">
    <location>
        <begin position="156"/>
        <end position="302"/>
    </location>
</feature>
<evidence type="ECO:0000313" key="5">
    <source>
        <dbReference type="Proteomes" id="UP000770717"/>
    </source>
</evidence>
<protein>
    <recommendedName>
        <fullName evidence="3">BAG domain-containing protein</fullName>
    </recommendedName>
</protein>
<dbReference type="GO" id="GO:0005829">
    <property type="term" value="C:cytosol"/>
    <property type="evidence" value="ECO:0007669"/>
    <property type="project" value="TreeGrafter"/>
</dbReference>
<reference evidence="4" key="1">
    <citation type="thesis" date="2020" institute="ProQuest LLC" country="789 East Eisenhower Parkway, Ann Arbor, MI, USA">
        <title>Comparative Genomics and Chromosome Evolution.</title>
        <authorList>
            <person name="Mudd A.B."/>
        </authorList>
    </citation>
    <scope>NUCLEOTIDE SEQUENCE</scope>
    <source>
        <strain evidence="4">HN-11 Male</strain>
        <tissue evidence="4">Kidney and liver</tissue>
    </source>
</reference>
<feature type="compositionally biased region" description="Pro residues" evidence="2">
    <location>
        <begin position="110"/>
        <end position="128"/>
    </location>
</feature>
<dbReference type="SUPFAM" id="SSF63491">
    <property type="entry name" value="BAG domain"/>
    <property type="match status" value="1"/>
</dbReference>
<feature type="domain" description="BAG" evidence="3">
    <location>
        <begin position="304"/>
        <end position="381"/>
    </location>
</feature>
<dbReference type="PANTHER" id="PTHR12329">
    <property type="entry name" value="BCL2-ASSOCIATED ATHANOGENE"/>
    <property type="match status" value="1"/>
</dbReference>
<dbReference type="Pfam" id="PF02179">
    <property type="entry name" value="BAG"/>
    <property type="match status" value="1"/>
</dbReference>
<evidence type="ECO:0000313" key="4">
    <source>
        <dbReference type="EMBL" id="KAG9470424.1"/>
    </source>
</evidence>
<keyword evidence="1" id="KW-0143">Chaperone</keyword>
<dbReference type="GO" id="GO:0051087">
    <property type="term" value="F:protein-folding chaperone binding"/>
    <property type="evidence" value="ECO:0007669"/>
    <property type="project" value="InterPro"/>
</dbReference>
<dbReference type="AlphaFoldDB" id="A0A8J6EJM0"/>
<feature type="compositionally biased region" description="Gly residues" evidence="2">
    <location>
        <begin position="46"/>
        <end position="56"/>
    </location>
</feature>
<evidence type="ECO:0000259" key="3">
    <source>
        <dbReference type="PROSITE" id="PS51035"/>
    </source>
</evidence>
<name>A0A8J6EJM0_ELECQ</name>
<feature type="compositionally biased region" description="Polar residues" evidence="2">
    <location>
        <begin position="95"/>
        <end position="109"/>
    </location>
</feature>
<dbReference type="EMBL" id="WNTK01000285">
    <property type="protein sequence ID" value="KAG9470424.1"/>
    <property type="molecule type" value="Genomic_DNA"/>
</dbReference>
<dbReference type="SMART" id="SM00264">
    <property type="entry name" value="BAG"/>
    <property type="match status" value="1"/>
</dbReference>
<gene>
    <name evidence="4" type="ORF">GDO78_017810</name>
</gene>
<dbReference type="InterPro" id="IPR003103">
    <property type="entry name" value="BAG_domain"/>
</dbReference>
<dbReference type="Proteomes" id="UP000770717">
    <property type="component" value="Unassembled WGS sequence"/>
</dbReference>
<feature type="compositionally biased region" description="Pro residues" evidence="2">
    <location>
        <begin position="163"/>
        <end position="174"/>
    </location>
</feature>
<dbReference type="GO" id="GO:0016020">
    <property type="term" value="C:membrane"/>
    <property type="evidence" value="ECO:0007669"/>
    <property type="project" value="TreeGrafter"/>
</dbReference>
<evidence type="ECO:0000256" key="2">
    <source>
        <dbReference type="SAM" id="MobiDB-lite"/>
    </source>
</evidence>
<feature type="compositionally biased region" description="Polar residues" evidence="2">
    <location>
        <begin position="290"/>
        <end position="301"/>
    </location>
</feature>
<feature type="compositionally biased region" description="Basic and acidic residues" evidence="2">
    <location>
        <begin position="274"/>
        <end position="289"/>
    </location>
</feature>
<organism evidence="4 5">
    <name type="scientific">Eleutherodactylus coqui</name>
    <name type="common">Puerto Rican coqui</name>
    <dbReference type="NCBI Taxonomy" id="57060"/>
    <lineage>
        <taxon>Eukaryota</taxon>
        <taxon>Metazoa</taxon>
        <taxon>Chordata</taxon>
        <taxon>Craniata</taxon>
        <taxon>Vertebrata</taxon>
        <taxon>Euteleostomi</taxon>
        <taxon>Amphibia</taxon>
        <taxon>Batrachia</taxon>
        <taxon>Anura</taxon>
        <taxon>Neobatrachia</taxon>
        <taxon>Hyloidea</taxon>
        <taxon>Eleutherodactylidae</taxon>
        <taxon>Eleutherodactylinae</taxon>
        <taxon>Eleutherodactylus</taxon>
        <taxon>Eleutherodactylus</taxon>
    </lineage>
</organism>
<dbReference type="PANTHER" id="PTHR12329:SF10">
    <property type="entry name" value="BAG FAMILY MOLECULAR CHAPERONE REGULATOR 4"/>
    <property type="match status" value="1"/>
</dbReference>
<sequence>MSTTHRAGDGSGYYPSGDVLARQRHGEAAPGWSSGYYPQETARNWAGGGEMGGAGGAQNSPYPGYDPSGWSCAGQPRPPYPPTYTVGSQGMEHYSNGSYGQPYNQSTMNPPYPGLHPANPYYPPPSQPAYPVDPYKSAMQQAAPPGPTHWGYPQQGCHNIPQQRPPFPQYPAPGPREESWNVYGNPNHYQWHSAPPPNPNDPHYMTGGRPPWPGGDVQSPVYDVKETPQNPGYNHQRPFPGYPSDVPQSCPPPELKPNLPPPNPHYSASPQMYNRKEPSNPELAPRPKEANNNPADASSATHPGILKIKEVLERVVDLESEVDEFVGRKTDMSYRCLEELLTKELLELDSVETGGQEGIRHARKEAVRKLQSILERLERKGL</sequence>
<feature type="region of interest" description="Disordered" evidence="2">
    <location>
        <begin position="1"/>
        <end position="131"/>
    </location>
</feature>
<dbReference type="OrthoDB" id="8614100at2759"/>
<dbReference type="GO" id="GO:0000774">
    <property type="term" value="F:adenyl-nucleotide exchange factor activity"/>
    <property type="evidence" value="ECO:0007669"/>
    <property type="project" value="TreeGrafter"/>
</dbReference>
<accession>A0A8J6EJM0</accession>
<evidence type="ECO:0000256" key="1">
    <source>
        <dbReference type="ARBA" id="ARBA00023186"/>
    </source>
</evidence>
<dbReference type="GO" id="GO:0005634">
    <property type="term" value="C:nucleus"/>
    <property type="evidence" value="ECO:0007669"/>
    <property type="project" value="TreeGrafter"/>
</dbReference>
<dbReference type="PROSITE" id="PS51035">
    <property type="entry name" value="BAG"/>
    <property type="match status" value="1"/>
</dbReference>
<proteinExistence type="predicted"/>
<dbReference type="InterPro" id="IPR039773">
    <property type="entry name" value="BAG_chaperone_regulator"/>
</dbReference>
<comment type="caution">
    <text evidence="4">The sequence shown here is derived from an EMBL/GenBank/DDBJ whole genome shotgun (WGS) entry which is preliminary data.</text>
</comment>
<dbReference type="Gene3D" id="1.20.58.120">
    <property type="entry name" value="BAG domain"/>
    <property type="match status" value="1"/>
</dbReference>
<dbReference type="InterPro" id="IPR036533">
    <property type="entry name" value="BAG_dom_sf"/>
</dbReference>